<evidence type="ECO:0000256" key="3">
    <source>
        <dbReference type="ARBA" id="ARBA00006191"/>
    </source>
</evidence>
<evidence type="ECO:0000259" key="14">
    <source>
        <dbReference type="Pfam" id="PF20259"/>
    </source>
</evidence>
<dbReference type="GO" id="GO:0005739">
    <property type="term" value="C:mitochondrion"/>
    <property type="evidence" value="ECO:0007669"/>
    <property type="project" value="UniProtKB-SubCell"/>
</dbReference>
<comment type="catalytic activity">
    <reaction evidence="12">
        <text>5-taurinomethyluridine(34) in tRNA + S-sulfanyl-L-cysteinyl-[protein] + AH2 + ATP = 5-taurinomethyl-2-thiouridine(34) in tRNA + L-cysteinyl-[protein] + A + AMP + diphosphate + H(+)</text>
        <dbReference type="Rhea" id="RHEA:47040"/>
        <dbReference type="Rhea" id="RHEA-COMP:10131"/>
        <dbReference type="Rhea" id="RHEA-COMP:11726"/>
        <dbReference type="Rhea" id="RHEA-COMP:11732"/>
        <dbReference type="Rhea" id="RHEA-COMP:11733"/>
        <dbReference type="ChEBI" id="CHEBI:13193"/>
        <dbReference type="ChEBI" id="CHEBI:15378"/>
        <dbReference type="ChEBI" id="CHEBI:17499"/>
        <dbReference type="ChEBI" id="CHEBI:29950"/>
        <dbReference type="ChEBI" id="CHEBI:30616"/>
        <dbReference type="ChEBI" id="CHEBI:33019"/>
        <dbReference type="ChEBI" id="CHEBI:61963"/>
        <dbReference type="ChEBI" id="CHEBI:87171"/>
        <dbReference type="ChEBI" id="CHEBI:87172"/>
        <dbReference type="ChEBI" id="CHEBI:456215"/>
        <dbReference type="EC" id="2.8.1.14"/>
    </reaction>
</comment>
<feature type="domain" description="tRNA-specific 2-thiouridylase MnmA-like central" evidence="14">
    <location>
        <begin position="188"/>
        <end position="249"/>
    </location>
</feature>
<comment type="function">
    <text evidence="1">Catalyzes the 2-thiolation of uridine at the wobble position (U34) of mitochondrial tRNA(Lys), tRNA(Glu) and tRNA(Gln). Required for the formation of 5-taurinomethyl-2-thiouridine (tm5s2U) of mitochondrial tRNA(Lys), tRNA(Glu), and tRNA(Gln) at the wobble position. ATP is required to activate the C2 atom of the wobble base.</text>
</comment>
<reference evidence="15 16" key="1">
    <citation type="journal article" date="2023" name="Sci. Data">
        <title>Genome assembly of the Korean intertidal mud-creeper Batillaria attramentaria.</title>
        <authorList>
            <person name="Patra A.K."/>
            <person name="Ho P.T."/>
            <person name="Jun S."/>
            <person name="Lee S.J."/>
            <person name="Kim Y."/>
            <person name="Won Y.J."/>
        </authorList>
    </citation>
    <scope>NUCLEOTIDE SEQUENCE [LARGE SCALE GENOMIC DNA]</scope>
    <source>
        <strain evidence="15">Wonlab-2016</strain>
    </source>
</reference>
<evidence type="ECO:0000256" key="11">
    <source>
        <dbReference type="ARBA" id="ARBA00023157"/>
    </source>
</evidence>
<keyword evidence="16" id="KW-1185">Reference proteome</keyword>
<evidence type="ECO:0000313" key="15">
    <source>
        <dbReference type="EMBL" id="KAK7493935.1"/>
    </source>
</evidence>
<dbReference type="FunFam" id="3.40.50.620:FF:000104">
    <property type="entry name" value="Mitochondrial tRNA-specific 2-thiouridylase 1"/>
    <property type="match status" value="1"/>
</dbReference>
<dbReference type="NCBIfam" id="NF001138">
    <property type="entry name" value="PRK00143.1"/>
    <property type="match status" value="1"/>
</dbReference>
<gene>
    <name evidence="15" type="ORF">BaRGS_00014817</name>
</gene>
<dbReference type="InterPro" id="IPR004506">
    <property type="entry name" value="MnmA-like"/>
</dbReference>
<evidence type="ECO:0000256" key="8">
    <source>
        <dbReference type="ARBA" id="ARBA00022741"/>
    </source>
</evidence>
<dbReference type="InterPro" id="IPR023382">
    <property type="entry name" value="MnmA-like_central_sf"/>
</dbReference>
<protein>
    <recommendedName>
        <fullName evidence="4">tRNA-5-taurinomethyluridine 2-sulfurtransferase</fullName>
        <ecNumber evidence="4">2.8.1.14</ecNumber>
    </recommendedName>
</protein>
<dbReference type="CDD" id="cd01998">
    <property type="entry name" value="MnmA_TRMU-like"/>
    <property type="match status" value="1"/>
</dbReference>
<keyword evidence="5" id="KW-0820">tRNA-binding</keyword>
<organism evidence="15 16">
    <name type="scientific">Batillaria attramentaria</name>
    <dbReference type="NCBI Taxonomy" id="370345"/>
    <lineage>
        <taxon>Eukaryota</taxon>
        <taxon>Metazoa</taxon>
        <taxon>Spiralia</taxon>
        <taxon>Lophotrochozoa</taxon>
        <taxon>Mollusca</taxon>
        <taxon>Gastropoda</taxon>
        <taxon>Caenogastropoda</taxon>
        <taxon>Sorbeoconcha</taxon>
        <taxon>Cerithioidea</taxon>
        <taxon>Batillariidae</taxon>
        <taxon>Batillaria</taxon>
    </lineage>
</organism>
<dbReference type="InterPro" id="IPR046885">
    <property type="entry name" value="MnmA-like_C"/>
</dbReference>
<evidence type="ECO:0000256" key="2">
    <source>
        <dbReference type="ARBA" id="ARBA00004173"/>
    </source>
</evidence>
<keyword evidence="8" id="KW-0547">Nucleotide-binding</keyword>
<dbReference type="AlphaFoldDB" id="A0ABD0L3M9"/>
<dbReference type="Gene3D" id="2.40.30.10">
    <property type="entry name" value="Translation factors"/>
    <property type="match status" value="1"/>
</dbReference>
<dbReference type="Pfam" id="PF20259">
    <property type="entry name" value="tRNA_Me_trans_M"/>
    <property type="match status" value="1"/>
</dbReference>
<evidence type="ECO:0000256" key="6">
    <source>
        <dbReference type="ARBA" id="ARBA00022679"/>
    </source>
</evidence>
<evidence type="ECO:0000256" key="10">
    <source>
        <dbReference type="ARBA" id="ARBA00022884"/>
    </source>
</evidence>
<dbReference type="InterPro" id="IPR046884">
    <property type="entry name" value="MnmA-like_central"/>
</dbReference>
<dbReference type="Gene3D" id="2.30.30.280">
    <property type="entry name" value="Adenine nucleotide alpha hydrolases-like domains"/>
    <property type="match status" value="1"/>
</dbReference>
<dbReference type="EMBL" id="JACVVK020000088">
    <property type="protein sequence ID" value="KAK7493935.1"/>
    <property type="molecule type" value="Genomic_DNA"/>
</dbReference>
<dbReference type="Gene3D" id="3.40.50.620">
    <property type="entry name" value="HUPs"/>
    <property type="match status" value="1"/>
</dbReference>
<dbReference type="Proteomes" id="UP001519460">
    <property type="component" value="Unassembled WGS sequence"/>
</dbReference>
<comment type="similarity">
    <text evidence="3">Belongs to the MnmA/TRMU family.</text>
</comment>
<evidence type="ECO:0000313" key="16">
    <source>
        <dbReference type="Proteomes" id="UP001519460"/>
    </source>
</evidence>
<keyword evidence="6" id="KW-0808">Transferase</keyword>
<dbReference type="EC" id="2.8.1.14" evidence="4"/>
<keyword evidence="11" id="KW-1015">Disulfide bond</keyword>
<dbReference type="SUPFAM" id="SSF52402">
    <property type="entry name" value="Adenine nucleotide alpha hydrolases-like"/>
    <property type="match status" value="1"/>
</dbReference>
<evidence type="ECO:0000256" key="1">
    <source>
        <dbReference type="ARBA" id="ARBA00003986"/>
    </source>
</evidence>
<accession>A0ABD0L3M9</accession>
<evidence type="ECO:0000256" key="4">
    <source>
        <dbReference type="ARBA" id="ARBA00011953"/>
    </source>
</evidence>
<comment type="subcellular location">
    <subcellularLocation>
        <location evidence="2">Mitochondrion</location>
    </subcellularLocation>
</comment>
<sequence>YDVTGLFMKNWDVADETGQCSFDQDLEDAELVCKTLNIELHQVNFVKQYWNLVFSEMVKDYQKGITPNPDVLCNKLIKFDAFLRHAVENLGGEALATGHYARTSAGFDLQPVGENSGVKLLKAVDCIKDQTFFLSQIPQSALQRTVFPLGEFTKDVTKTIALEAGFEKIVQKKESMGICFIGSRQFRKFIEEYTEPTPGKFIDVETGKIVGEHKGVHYWTVGQRALIAGLKQACFIVSKDVRTQDIIVASGTDHPALYCQTFVTEPPHWICGPPQALIDMETVHVDFRFQHGHPLVPCSITMSDGGLGVELQHPMRAITPGQYAVFYHHDECLGSARILNTGPSSFTLTAHYRM</sequence>
<dbReference type="Pfam" id="PF20258">
    <property type="entry name" value="tRNA_Me_trans_C"/>
    <property type="match status" value="1"/>
</dbReference>
<evidence type="ECO:0000259" key="13">
    <source>
        <dbReference type="Pfam" id="PF20258"/>
    </source>
</evidence>
<evidence type="ECO:0000256" key="5">
    <source>
        <dbReference type="ARBA" id="ARBA00022555"/>
    </source>
</evidence>
<comment type="caution">
    <text evidence="15">The sequence shown here is derived from an EMBL/GenBank/DDBJ whole genome shotgun (WGS) entry which is preliminary data.</text>
</comment>
<name>A0ABD0L3M9_9CAEN</name>
<evidence type="ECO:0000256" key="12">
    <source>
        <dbReference type="ARBA" id="ARBA00049564"/>
    </source>
</evidence>
<dbReference type="GO" id="GO:0000049">
    <property type="term" value="F:tRNA binding"/>
    <property type="evidence" value="ECO:0007669"/>
    <property type="project" value="UniProtKB-KW"/>
</dbReference>
<evidence type="ECO:0000256" key="7">
    <source>
        <dbReference type="ARBA" id="ARBA00022694"/>
    </source>
</evidence>
<keyword evidence="7" id="KW-0819">tRNA processing</keyword>
<keyword evidence="9" id="KW-0067">ATP-binding</keyword>
<dbReference type="GO" id="GO:0061708">
    <property type="term" value="F:tRNA-5-taurinomethyluridine 2-sulfurtransferase"/>
    <property type="evidence" value="ECO:0007669"/>
    <property type="project" value="UniProtKB-EC"/>
</dbReference>
<dbReference type="InterPro" id="IPR014729">
    <property type="entry name" value="Rossmann-like_a/b/a_fold"/>
</dbReference>
<feature type="non-terminal residue" evidence="15">
    <location>
        <position position="1"/>
    </location>
</feature>
<feature type="domain" description="tRNA-specific 2-thiouridylase MnmA-like C-terminal" evidence="13">
    <location>
        <begin position="260"/>
        <end position="338"/>
    </location>
</feature>
<keyword evidence="10" id="KW-0694">RNA-binding</keyword>
<dbReference type="GO" id="GO:0005524">
    <property type="term" value="F:ATP binding"/>
    <property type="evidence" value="ECO:0007669"/>
    <property type="project" value="UniProtKB-KW"/>
</dbReference>
<dbReference type="GO" id="GO:0008033">
    <property type="term" value="P:tRNA processing"/>
    <property type="evidence" value="ECO:0007669"/>
    <property type="project" value="UniProtKB-KW"/>
</dbReference>
<proteinExistence type="inferred from homology"/>
<evidence type="ECO:0000256" key="9">
    <source>
        <dbReference type="ARBA" id="ARBA00022840"/>
    </source>
</evidence>
<dbReference type="FunFam" id="2.30.30.280:FF:000001">
    <property type="entry name" value="tRNA-specific 2-thiouridylase MnmA"/>
    <property type="match status" value="1"/>
</dbReference>
<dbReference type="NCBIfam" id="TIGR00420">
    <property type="entry name" value="trmU"/>
    <property type="match status" value="1"/>
</dbReference>
<dbReference type="PANTHER" id="PTHR11933:SF5">
    <property type="entry name" value="MITOCHONDRIAL TRNA-SPECIFIC 2-THIOURIDYLASE 1"/>
    <property type="match status" value="1"/>
</dbReference>
<dbReference type="PANTHER" id="PTHR11933">
    <property type="entry name" value="TRNA 5-METHYLAMINOMETHYL-2-THIOURIDYLATE -METHYLTRANSFERASE"/>
    <property type="match status" value="1"/>
</dbReference>
<dbReference type="Pfam" id="PF03054">
    <property type="entry name" value="tRNA_Me_trans"/>
    <property type="match status" value="1"/>
</dbReference>